<dbReference type="RefSeq" id="WP_378130554.1">
    <property type="nucleotide sequence ID" value="NZ_JBHSMI010000010.1"/>
</dbReference>
<keyword evidence="3" id="KW-1185">Reference proteome</keyword>
<protein>
    <submittedName>
        <fullName evidence="2">S-layer homology domain-containing protein</fullName>
    </submittedName>
</protein>
<feature type="domain" description="SLH" evidence="1">
    <location>
        <begin position="624"/>
        <end position="684"/>
    </location>
</feature>
<feature type="domain" description="SLH" evidence="1">
    <location>
        <begin position="565"/>
        <end position="623"/>
    </location>
</feature>
<dbReference type="PANTHER" id="PTHR43308">
    <property type="entry name" value="OUTER MEMBRANE PROTEIN ALPHA-RELATED"/>
    <property type="match status" value="1"/>
</dbReference>
<organism evidence="2 3">
    <name type="scientific">Cohnella soli</name>
    <dbReference type="NCBI Taxonomy" id="425005"/>
    <lineage>
        <taxon>Bacteria</taxon>
        <taxon>Bacillati</taxon>
        <taxon>Bacillota</taxon>
        <taxon>Bacilli</taxon>
        <taxon>Bacillales</taxon>
        <taxon>Paenibacillaceae</taxon>
        <taxon>Cohnella</taxon>
    </lineage>
</organism>
<name>A0ABW0HTA2_9BACL</name>
<dbReference type="InterPro" id="IPR051465">
    <property type="entry name" value="Cell_Envelope_Struct_Comp"/>
</dbReference>
<dbReference type="PANTHER" id="PTHR43308:SF5">
    <property type="entry name" value="S-LAYER PROTEIN _ PEPTIDOGLYCAN ENDO-BETA-N-ACETYLGLUCOSAMINIDASE"/>
    <property type="match status" value="1"/>
</dbReference>
<sequence length="689" mass="73396">MEGNPGIIDNVNHTIEVKVPYRSAVDRMQEIFEVSEGAIVLNHTSESTRTDYSSPKTLTVQAEDGSQQVYTVTVTIGPSNVKSFRSFNLTAPAVTGLIDEEVYAIFLMVPYSTDVTSLKPVFTLDDSAAIVKVGSSVQTSGVSSQNFTTPVTYTVTALDGSTRDYIVTVTRRDPSTAKKMTSFGLVSPNSFGIINESSHTISITVPYDTTITSLVPTFTSTGTKVTAGGPQPQLVSGEGAFDFSQSVDFSVYDEAGFYQIYTVTVTAAAQDAETTKQIQTFSIGGVDGSVDEVAHTISIALPGWISRNSMTASFTTNGKSVWIGDQAQTSGVTLNDFIAPVTYTVVAVNGVAQNYTVTVTTLSPAKELTSFSFANPQSRGIVNQTKHTVALTVPYGTNITALAPSFAITGAKVMVGAQVQVSGVTQQDFTNPVTYSVYAEDGTKQDYTVTVTVASPPIVTGPVPETPSKPKPPVEVFARAIDVAKIEEIIKAEIEKVKTNPVSTSFSDVNNHWSKPSIDILVKLGVVSGYKDGSFRPNANITRAEFSAIIARVFHIETTNNTSPLKDVQNHWANSAILALASNGIISGYGDGTFKPDKTISRAEIIAILSHIVDLAALEKKQNISFNDISGAWNAQEINAAAASGLVEGRDASTFAPNETSTRAEALTIILRALNLNPAIKQLLDQLKA</sequence>
<accession>A0ABW0HTA2</accession>
<dbReference type="Proteomes" id="UP001596113">
    <property type="component" value="Unassembled WGS sequence"/>
</dbReference>
<feature type="domain" description="SLH" evidence="1">
    <location>
        <begin position="501"/>
        <end position="564"/>
    </location>
</feature>
<dbReference type="Pfam" id="PF00395">
    <property type="entry name" value="SLH"/>
    <property type="match status" value="3"/>
</dbReference>
<gene>
    <name evidence="2" type="ORF">ACFPOF_05880</name>
</gene>
<evidence type="ECO:0000313" key="3">
    <source>
        <dbReference type="Proteomes" id="UP001596113"/>
    </source>
</evidence>
<evidence type="ECO:0000259" key="1">
    <source>
        <dbReference type="PROSITE" id="PS51272"/>
    </source>
</evidence>
<evidence type="ECO:0000313" key="2">
    <source>
        <dbReference type="EMBL" id="MFC5402262.1"/>
    </source>
</evidence>
<comment type="caution">
    <text evidence="2">The sequence shown here is derived from an EMBL/GenBank/DDBJ whole genome shotgun (WGS) entry which is preliminary data.</text>
</comment>
<reference evidence="3" key="1">
    <citation type="journal article" date="2019" name="Int. J. Syst. Evol. Microbiol.">
        <title>The Global Catalogue of Microorganisms (GCM) 10K type strain sequencing project: providing services to taxonomists for standard genome sequencing and annotation.</title>
        <authorList>
            <consortium name="The Broad Institute Genomics Platform"/>
            <consortium name="The Broad Institute Genome Sequencing Center for Infectious Disease"/>
            <person name="Wu L."/>
            <person name="Ma J."/>
        </authorList>
    </citation>
    <scope>NUCLEOTIDE SEQUENCE [LARGE SCALE GENOMIC DNA]</scope>
    <source>
        <strain evidence="3">CGMCC 1.18575</strain>
    </source>
</reference>
<dbReference type="InterPro" id="IPR001119">
    <property type="entry name" value="SLH_dom"/>
</dbReference>
<proteinExistence type="predicted"/>
<dbReference type="EMBL" id="JBHSMI010000010">
    <property type="protein sequence ID" value="MFC5402262.1"/>
    <property type="molecule type" value="Genomic_DNA"/>
</dbReference>
<dbReference type="PROSITE" id="PS51272">
    <property type="entry name" value="SLH"/>
    <property type="match status" value="3"/>
</dbReference>
<dbReference type="Gene3D" id="2.60.40.2340">
    <property type="match status" value="5"/>
</dbReference>